<evidence type="ECO:0000313" key="1">
    <source>
        <dbReference type="EMBL" id="MFC7201420.1"/>
    </source>
</evidence>
<organism evidence="1 2">
    <name type="scientific">Halospeciosus flavus</name>
    <dbReference type="NCBI Taxonomy" id="3032283"/>
    <lineage>
        <taxon>Archaea</taxon>
        <taxon>Methanobacteriati</taxon>
        <taxon>Methanobacteriota</taxon>
        <taxon>Stenosarchaea group</taxon>
        <taxon>Halobacteria</taxon>
        <taxon>Halobacteriales</taxon>
        <taxon>Halobacteriaceae</taxon>
        <taxon>Halospeciosus</taxon>
    </lineage>
</organism>
<proteinExistence type="predicted"/>
<dbReference type="Proteomes" id="UP001596447">
    <property type="component" value="Unassembled WGS sequence"/>
</dbReference>
<dbReference type="EMBL" id="JBHTAR010000011">
    <property type="protein sequence ID" value="MFC7201420.1"/>
    <property type="molecule type" value="Genomic_DNA"/>
</dbReference>
<keyword evidence="2" id="KW-1185">Reference proteome</keyword>
<evidence type="ECO:0000313" key="2">
    <source>
        <dbReference type="Proteomes" id="UP001596447"/>
    </source>
</evidence>
<comment type="caution">
    <text evidence="1">The sequence shown here is derived from an EMBL/GenBank/DDBJ whole genome shotgun (WGS) entry which is preliminary data.</text>
</comment>
<name>A0ABD5Z855_9EURY</name>
<dbReference type="AlphaFoldDB" id="A0ABD5Z855"/>
<reference evidence="1 2" key="1">
    <citation type="journal article" date="2019" name="Int. J. Syst. Evol. Microbiol.">
        <title>The Global Catalogue of Microorganisms (GCM) 10K type strain sequencing project: providing services to taxonomists for standard genome sequencing and annotation.</title>
        <authorList>
            <consortium name="The Broad Institute Genomics Platform"/>
            <consortium name="The Broad Institute Genome Sequencing Center for Infectious Disease"/>
            <person name="Wu L."/>
            <person name="Ma J."/>
        </authorList>
    </citation>
    <scope>NUCLEOTIDE SEQUENCE [LARGE SCALE GENOMIC DNA]</scope>
    <source>
        <strain evidence="1 2">XZGYJ-43</strain>
    </source>
</reference>
<dbReference type="RefSeq" id="WP_279528165.1">
    <property type="nucleotide sequence ID" value="NZ_CP122312.1"/>
</dbReference>
<protein>
    <submittedName>
        <fullName evidence="1">Uncharacterized protein</fullName>
    </submittedName>
</protein>
<sequence>MGTVAGGDVSVVPTDALDGLARGLSSLVTAVLVGLGVNRPDADVPSPRR</sequence>
<accession>A0ABD5Z855</accession>
<gene>
    <name evidence="1" type="ORF">ACFQJ9_18765</name>
</gene>